<dbReference type="PROSITE" id="PS51666">
    <property type="entry name" value="QLQ"/>
    <property type="match status" value="1"/>
</dbReference>
<evidence type="ECO:0000256" key="6">
    <source>
        <dbReference type="SAM" id="MobiDB-lite"/>
    </source>
</evidence>
<evidence type="ECO:0000256" key="1">
    <source>
        <dbReference type="ARBA" id="ARBA00004123"/>
    </source>
</evidence>
<keyword evidence="5" id="KW-0804">Transcription</keyword>
<protein>
    <recommendedName>
        <fullName evidence="5">Growth-regulating factor</fullName>
    </recommendedName>
</protein>
<dbReference type="GO" id="GO:0006355">
    <property type="term" value="P:regulation of DNA-templated transcription"/>
    <property type="evidence" value="ECO:0007669"/>
    <property type="project" value="InterPro"/>
</dbReference>
<dbReference type="GO" id="GO:0099402">
    <property type="term" value="P:plant organ development"/>
    <property type="evidence" value="ECO:0007669"/>
    <property type="project" value="UniProtKB-ARBA"/>
</dbReference>
<comment type="caution">
    <text evidence="9">The sequence shown here is derived from an EMBL/GenBank/DDBJ whole genome shotgun (WGS) entry which is preliminary data.</text>
</comment>
<dbReference type="Pfam" id="PF08879">
    <property type="entry name" value="WRC"/>
    <property type="match status" value="1"/>
</dbReference>
<dbReference type="InterPro" id="IPR031137">
    <property type="entry name" value="GRF"/>
</dbReference>
<dbReference type="PANTHER" id="PTHR31602:SF105">
    <property type="entry name" value="GROWTH-REGULATING FACTOR"/>
    <property type="match status" value="1"/>
</dbReference>
<dbReference type="GO" id="GO:0006351">
    <property type="term" value="P:DNA-templated transcription"/>
    <property type="evidence" value="ECO:0007669"/>
    <property type="project" value="UniProtKB-UniRule"/>
</dbReference>
<sequence>MSGSASFSSSLSLAQPPPFTVSQWHELEHQALIFKYLKAGLPVPPDLLVPIRRSLQLISSNLLHHPTLGYCSYYGKKIDPEPGRCRRTDGKKWRCSKDAHPDSKYCERHMNRSRYRSRKPVESQSASQSLPTAALDIATGSNTGSRSFQNPCLLSIGSNRDGLCFPTNVPHSQIGLTPYGIATKDYRCLQGMKPEADNDIVPMASGTVRSLETNPSMDSVWHLTTTQSPSNSLPDQRTGVFLQNNCPQMQMLQDFDPLITNATSKQQQHHYFFGREFGSPRSAKQENQPLQSFSNELPKTIDFGYYLNDQRADKSSLSTTQLSMSIPMASSEFFARSTHSSKGKFTSHSDWYIYIKFLLL</sequence>
<dbReference type="Pfam" id="PF08880">
    <property type="entry name" value="QLQ"/>
    <property type="match status" value="1"/>
</dbReference>
<dbReference type="Proteomes" id="UP001280121">
    <property type="component" value="Unassembled WGS sequence"/>
</dbReference>
<evidence type="ECO:0000313" key="9">
    <source>
        <dbReference type="EMBL" id="KAK2662692.1"/>
    </source>
</evidence>
<dbReference type="AlphaFoldDB" id="A0AAD9XNM7"/>
<proteinExistence type="inferred from homology"/>
<feature type="region of interest" description="Disordered" evidence="6">
    <location>
        <begin position="108"/>
        <end position="132"/>
    </location>
</feature>
<evidence type="ECO:0000259" key="8">
    <source>
        <dbReference type="PROSITE" id="PS51667"/>
    </source>
</evidence>
<keyword evidence="5" id="KW-0805">Transcription regulation</keyword>
<dbReference type="GO" id="GO:0005634">
    <property type="term" value="C:nucleus"/>
    <property type="evidence" value="ECO:0007669"/>
    <property type="project" value="UniProtKB-SubCell"/>
</dbReference>
<reference evidence="9" key="1">
    <citation type="journal article" date="2023" name="Plant J.">
        <title>Genome sequences and population genomics provide insights into the demographic history, inbreeding, and mutation load of two 'living fossil' tree species of Dipteronia.</title>
        <authorList>
            <person name="Feng Y."/>
            <person name="Comes H.P."/>
            <person name="Chen J."/>
            <person name="Zhu S."/>
            <person name="Lu R."/>
            <person name="Zhang X."/>
            <person name="Li P."/>
            <person name="Qiu J."/>
            <person name="Olsen K.M."/>
            <person name="Qiu Y."/>
        </authorList>
    </citation>
    <scope>NUCLEOTIDE SEQUENCE</scope>
    <source>
        <strain evidence="9">KIB01</strain>
    </source>
</reference>
<comment type="caution">
    <text evidence="4">Lacks conserved residue(s) required for the propagation of feature annotation.</text>
</comment>
<evidence type="ECO:0000256" key="2">
    <source>
        <dbReference type="ARBA" id="ARBA00008122"/>
    </source>
</evidence>
<feature type="compositionally biased region" description="Polar residues" evidence="6">
    <location>
        <begin position="122"/>
        <end position="131"/>
    </location>
</feature>
<comment type="domain">
    <text evidence="5">The QLQ domain and WRC domain may be involved in protein-protein interaction and DNA-binding, respectively.</text>
</comment>
<dbReference type="InterPro" id="IPR014978">
    <property type="entry name" value="Gln-Leu-Gln_QLQ"/>
</dbReference>
<feature type="domain" description="QLQ" evidence="7">
    <location>
        <begin position="18"/>
        <end position="53"/>
    </location>
</feature>
<feature type="domain" description="WRC" evidence="8">
    <location>
        <begin position="79"/>
        <end position="123"/>
    </location>
</feature>
<name>A0AAD9XNM7_9ROSI</name>
<organism evidence="9 10">
    <name type="scientific">Dipteronia dyeriana</name>
    <dbReference type="NCBI Taxonomy" id="168575"/>
    <lineage>
        <taxon>Eukaryota</taxon>
        <taxon>Viridiplantae</taxon>
        <taxon>Streptophyta</taxon>
        <taxon>Embryophyta</taxon>
        <taxon>Tracheophyta</taxon>
        <taxon>Spermatophyta</taxon>
        <taxon>Magnoliopsida</taxon>
        <taxon>eudicotyledons</taxon>
        <taxon>Gunneridae</taxon>
        <taxon>Pentapetalae</taxon>
        <taxon>rosids</taxon>
        <taxon>malvids</taxon>
        <taxon>Sapindales</taxon>
        <taxon>Sapindaceae</taxon>
        <taxon>Hippocastanoideae</taxon>
        <taxon>Acereae</taxon>
        <taxon>Dipteronia</taxon>
    </lineage>
</organism>
<evidence type="ECO:0000256" key="4">
    <source>
        <dbReference type="PROSITE-ProRule" id="PRU01002"/>
    </source>
</evidence>
<evidence type="ECO:0000313" key="10">
    <source>
        <dbReference type="Proteomes" id="UP001280121"/>
    </source>
</evidence>
<gene>
    <name evidence="9" type="ORF">Ddye_001266</name>
</gene>
<dbReference type="EMBL" id="JANJYI010000001">
    <property type="protein sequence ID" value="KAK2662692.1"/>
    <property type="molecule type" value="Genomic_DNA"/>
</dbReference>
<comment type="similarity">
    <text evidence="2 5">Belongs to the GRF family.</text>
</comment>
<dbReference type="GO" id="GO:0005524">
    <property type="term" value="F:ATP binding"/>
    <property type="evidence" value="ECO:0007669"/>
    <property type="project" value="UniProtKB-UniRule"/>
</dbReference>
<evidence type="ECO:0000259" key="7">
    <source>
        <dbReference type="PROSITE" id="PS51666"/>
    </source>
</evidence>
<dbReference type="PROSITE" id="PS51667">
    <property type="entry name" value="WRC"/>
    <property type="match status" value="1"/>
</dbReference>
<evidence type="ECO:0000256" key="5">
    <source>
        <dbReference type="RuleBase" id="RU367127"/>
    </source>
</evidence>
<dbReference type="SMART" id="SM00951">
    <property type="entry name" value="QLQ"/>
    <property type="match status" value="1"/>
</dbReference>
<keyword evidence="5" id="KW-0010">Activator</keyword>
<evidence type="ECO:0000256" key="3">
    <source>
        <dbReference type="ARBA" id="ARBA00023242"/>
    </source>
</evidence>
<keyword evidence="10" id="KW-1185">Reference proteome</keyword>
<keyword evidence="3 5" id="KW-0539">Nucleus</keyword>
<accession>A0AAD9XNM7</accession>
<comment type="subcellular location">
    <subcellularLocation>
        <location evidence="1 5">Nucleus</location>
    </subcellularLocation>
</comment>
<dbReference type="PANTHER" id="PTHR31602">
    <property type="entry name" value="GROWTH-REGULATING FACTOR 5"/>
    <property type="match status" value="1"/>
</dbReference>
<dbReference type="InterPro" id="IPR014977">
    <property type="entry name" value="WRC_dom"/>
</dbReference>
<comment type="function">
    <text evidence="5">Transcription activator.</text>
</comment>